<feature type="coiled-coil region" evidence="2">
    <location>
        <begin position="212"/>
        <end position="253"/>
    </location>
</feature>
<evidence type="ECO:0000256" key="1">
    <source>
        <dbReference type="ARBA" id="ARBA00022737"/>
    </source>
</evidence>
<dbReference type="Pfam" id="PF24809">
    <property type="entry name" value="DUF7708"/>
    <property type="match status" value="1"/>
</dbReference>
<dbReference type="Proteomes" id="UP000443090">
    <property type="component" value="Unassembled WGS sequence"/>
</dbReference>
<protein>
    <submittedName>
        <fullName evidence="5">Uncharacterized protein</fullName>
    </submittedName>
</protein>
<evidence type="ECO:0000313" key="6">
    <source>
        <dbReference type="Proteomes" id="UP000443090"/>
    </source>
</evidence>
<feature type="domain" description="Nephrocystin 3-like N-terminal" evidence="4">
    <location>
        <begin position="324"/>
        <end position="489"/>
    </location>
</feature>
<sequence length="552" mass="62593">LRKALKIGSREQQIASTKEELETQTEAVRDRLCPPLLALQELNDADKAHDVYTEYRKKGPKRVGRWVQDFTSGFSRFVGAYSGMVDIVRGAGGPYGEVAYQTLSILLIVVVNKSANDTKIKDLLDDIRKSFPILENWPQIYPTPTMRALVANAYEQVIEFSRAAAYYLTNFWNTEAALVHKILAEISSEAMFGLHGRSHNIETQVVQSRQTMEQLQGQATSSNKKLKELQDDAKRMEDTIDRLQMTLKNQYKKFETYKKDVKRTRAQQADEQELKKLQENLGVTFPSAETDVDKTKHHLMKVFPNLPHYAPQVPETAYMQMSRELLQESPLYRNWLSSLESSMLFLSGRTAIEGRHFRGLGHCWLSPACIYIAEDLARSNANNHIIAFFSCRPELESRTVSTKHILASIVLQILQRHPRVLGEKEVQFHSAALNGAMMELLGGVLACVKGLGTTYIVLDRLDQCKGKLNVLMDELVLLVGYPGCDVKIAIVAETSVGGGVWHPEYLPEGEYRLNRVFRRQDWNQPRLTSLEMNRGKRALTWTSEGSTLTVVE</sequence>
<dbReference type="OrthoDB" id="5389929at2759"/>
<accession>A0A8H8RPF8</accession>
<feature type="domain" description="DUF7708" evidence="3">
    <location>
        <begin position="71"/>
        <end position="168"/>
    </location>
</feature>
<keyword evidence="1" id="KW-0677">Repeat</keyword>
<evidence type="ECO:0000259" key="3">
    <source>
        <dbReference type="Pfam" id="PF24809"/>
    </source>
</evidence>
<organism evidence="5 6">
    <name type="scientific">Lachnellula occidentalis</name>
    <dbReference type="NCBI Taxonomy" id="215460"/>
    <lineage>
        <taxon>Eukaryota</taxon>
        <taxon>Fungi</taxon>
        <taxon>Dikarya</taxon>
        <taxon>Ascomycota</taxon>
        <taxon>Pezizomycotina</taxon>
        <taxon>Leotiomycetes</taxon>
        <taxon>Helotiales</taxon>
        <taxon>Lachnaceae</taxon>
        <taxon>Lachnellula</taxon>
    </lineage>
</organism>
<dbReference type="Pfam" id="PF24883">
    <property type="entry name" value="NPHP3_N"/>
    <property type="match status" value="1"/>
</dbReference>
<evidence type="ECO:0000259" key="4">
    <source>
        <dbReference type="Pfam" id="PF24883"/>
    </source>
</evidence>
<dbReference type="InterPro" id="IPR056884">
    <property type="entry name" value="NPHP3-like_N"/>
</dbReference>
<dbReference type="InterPro" id="IPR056125">
    <property type="entry name" value="DUF7708"/>
</dbReference>
<dbReference type="AlphaFoldDB" id="A0A8H8RPF8"/>
<reference evidence="5 6" key="1">
    <citation type="submission" date="2018-05" db="EMBL/GenBank/DDBJ databases">
        <title>Genome sequencing and assembly of the regulated plant pathogen Lachnellula willkommii and related sister species for the development of diagnostic species identification markers.</title>
        <authorList>
            <person name="Giroux E."/>
            <person name="Bilodeau G."/>
        </authorList>
    </citation>
    <scope>NUCLEOTIDE SEQUENCE [LARGE SCALE GENOMIC DNA]</scope>
    <source>
        <strain evidence="5 6">CBS 160.35</strain>
    </source>
</reference>
<evidence type="ECO:0000256" key="2">
    <source>
        <dbReference type="SAM" id="Coils"/>
    </source>
</evidence>
<feature type="non-terminal residue" evidence="5">
    <location>
        <position position="552"/>
    </location>
</feature>
<evidence type="ECO:0000313" key="5">
    <source>
        <dbReference type="EMBL" id="TVY38285.1"/>
    </source>
</evidence>
<keyword evidence="2" id="KW-0175">Coiled coil</keyword>
<dbReference type="EMBL" id="QGMI01000620">
    <property type="protein sequence ID" value="TVY38285.1"/>
    <property type="molecule type" value="Genomic_DNA"/>
</dbReference>
<gene>
    <name evidence="5" type="ORF">LOCC1_G007041</name>
</gene>
<name>A0A8H8RPF8_9HELO</name>
<comment type="caution">
    <text evidence="5">The sequence shown here is derived from an EMBL/GenBank/DDBJ whole genome shotgun (WGS) entry which is preliminary data.</text>
</comment>
<keyword evidence="6" id="KW-1185">Reference proteome</keyword>
<proteinExistence type="predicted"/>